<feature type="compositionally biased region" description="Basic and acidic residues" evidence="9">
    <location>
        <begin position="198"/>
        <end position="211"/>
    </location>
</feature>
<dbReference type="InterPro" id="IPR019775">
    <property type="entry name" value="WD40_repeat_CS"/>
</dbReference>
<dbReference type="GO" id="GO:0003714">
    <property type="term" value="F:transcription corepressor activity"/>
    <property type="evidence" value="ECO:0007669"/>
    <property type="project" value="TreeGrafter"/>
</dbReference>
<dbReference type="PANTHER" id="PTHR10814:SF29">
    <property type="entry name" value="TRANSDUCIN-LIKE ENHANCER PROTEIN 1"/>
    <property type="match status" value="1"/>
</dbReference>
<gene>
    <name evidence="12" type="primary">TLE1</name>
</gene>
<dbReference type="Proteomes" id="UP000694402">
    <property type="component" value="Unassembled WGS sequence"/>
</dbReference>
<dbReference type="PANTHER" id="PTHR10814">
    <property type="entry name" value="TRANSDUCIN-LIKE ENHANCER PROTEIN"/>
    <property type="match status" value="1"/>
</dbReference>
<evidence type="ECO:0000256" key="2">
    <source>
        <dbReference type="ARBA" id="ARBA00005969"/>
    </source>
</evidence>
<evidence type="ECO:0000256" key="1">
    <source>
        <dbReference type="ARBA" id="ARBA00004123"/>
    </source>
</evidence>
<comment type="function">
    <text evidence="6">Transcriptional corepressor that binds to a number of transcription factors. Inhibits the transcriptional activation mediated by CTNNB1 and TCF family members in Wnt signaling. The effects of full-length TLE family members may be modulated by association with dominant-negative AES.</text>
</comment>
<dbReference type="FunFam" id="2.130.10.10:FF:000001">
    <property type="entry name" value="transducin-like enhancer protein 3 isoform X1"/>
    <property type="match status" value="1"/>
</dbReference>
<evidence type="ECO:0000259" key="11">
    <source>
        <dbReference type="Pfam" id="PF03920"/>
    </source>
</evidence>
<evidence type="ECO:0000256" key="5">
    <source>
        <dbReference type="ARBA" id="ARBA00023242"/>
    </source>
</evidence>
<feature type="compositionally biased region" description="Basic and acidic residues" evidence="9">
    <location>
        <begin position="150"/>
        <end position="174"/>
    </location>
</feature>
<reference evidence="12" key="1">
    <citation type="submission" date="2025-08" db="UniProtKB">
        <authorList>
            <consortium name="Ensembl"/>
        </authorList>
    </citation>
    <scope>IDENTIFICATION</scope>
</reference>
<feature type="compositionally biased region" description="Basic and acidic residues" evidence="9">
    <location>
        <begin position="227"/>
        <end position="237"/>
    </location>
</feature>
<feature type="compositionally biased region" description="Low complexity" evidence="9">
    <location>
        <begin position="212"/>
        <end position="226"/>
    </location>
</feature>
<dbReference type="InterPro" id="IPR009146">
    <property type="entry name" value="Groucho_enhance"/>
</dbReference>
<dbReference type="PROSITE" id="PS50082">
    <property type="entry name" value="WD_REPEATS_2"/>
    <property type="match status" value="3"/>
</dbReference>
<dbReference type="GO" id="GO:0005667">
    <property type="term" value="C:transcription regulator complex"/>
    <property type="evidence" value="ECO:0007669"/>
    <property type="project" value="TreeGrafter"/>
</dbReference>
<feature type="repeat" description="WD" evidence="7">
    <location>
        <begin position="618"/>
        <end position="649"/>
    </location>
</feature>
<feature type="coiled-coil region" evidence="8">
    <location>
        <begin position="33"/>
        <end position="60"/>
    </location>
</feature>
<feature type="region of interest" description="Disordered" evidence="9">
    <location>
        <begin position="1"/>
        <end position="24"/>
    </location>
</feature>
<dbReference type="InterPro" id="IPR001680">
    <property type="entry name" value="WD40_rpt"/>
</dbReference>
<dbReference type="Gene3D" id="2.130.10.10">
    <property type="entry name" value="YVTN repeat-like/Quinoprotein amine dehydrogenase"/>
    <property type="match status" value="1"/>
</dbReference>
<accession>A0A8C8J7U1</accession>
<evidence type="ECO:0000313" key="12">
    <source>
        <dbReference type="Ensembl" id="ENSOTSP00005089271.2"/>
    </source>
</evidence>
<reference evidence="12" key="2">
    <citation type="submission" date="2025-09" db="UniProtKB">
        <authorList>
            <consortium name="Ensembl"/>
        </authorList>
    </citation>
    <scope>IDENTIFICATION</scope>
</reference>
<dbReference type="SUPFAM" id="SSF50978">
    <property type="entry name" value="WD40 repeat-like"/>
    <property type="match status" value="1"/>
</dbReference>
<dbReference type="InterPro" id="IPR036322">
    <property type="entry name" value="WD40_repeat_dom_sf"/>
</dbReference>
<dbReference type="InterPro" id="IPR015943">
    <property type="entry name" value="WD40/YVTN_repeat-like_dom_sf"/>
</dbReference>
<keyword evidence="4" id="KW-0677">Repeat</keyword>
<comment type="similarity">
    <text evidence="2">Belongs to the WD repeat Groucho/TLE family.</text>
</comment>
<evidence type="ECO:0000256" key="4">
    <source>
        <dbReference type="ARBA" id="ARBA00022737"/>
    </source>
</evidence>
<sequence length="694" mass="75283">GICRGRTMYPQGRHPTPHQAPGQPFKFTIPESLDRIKEEFQFLQAQYHSLKLECEKLASEKTEMQRHYVMVSPISTIYTEIAKRLNTICAQVIPFLSQEETLTIFAGYQILVLRTVSISLFLSTLPILLILSSCLWQSNTLLVADSLRNSDKRRNGPEFPNDTKKRKVEDKDSSHYVSSSSEDPASPHGTPLPSPRENGLDKTRLLKKDRSCSPASTASSASSSSLKSKEMGMRDKPGTPQPKSSTPTHRGDSTPGPSATPTLRPSLSKPSSMELPHPPTTGLRTPLAVSGPYPGPFGMLPHAAMNGELASAGAGYASLHNMSPQMSAAAAAAVAAYGRSPMAGFDPHPHMRVPGMPPSLSGIPGGKPAYSFHVSADGQMQPVPFPPDALVGPGIPRHARQINTLNHGEVVCAVTISNPTRHVYTGGKGCVKVWDISHPGNKSPVSQLDCLNRDNYIRSCRLLPDGRTLIVGGEASTLSIWDLATPTPRIKAELTSSAPACYALAISPDSKVCFSCCSDGNIAVWDLHNQTLVRQFQGHTDGASCIDISNDGTKLWTGGLDNTVRSWDLREGRQLQQHDFTSQIFSLGYCPTGEWLAVGMESSNVEVLHVTKPDKYQLHLHESCVLSLQFASCGKWFVSTGKDNLLNAWRTPYGASIFQSKESSSVLSCDISVDDKYIVTGSGDKKATVYEVIY</sequence>
<dbReference type="PROSITE" id="PS50294">
    <property type="entry name" value="WD_REPEATS_REGION"/>
    <property type="match status" value="1"/>
</dbReference>
<dbReference type="SMART" id="SM00320">
    <property type="entry name" value="WD40"/>
    <property type="match status" value="7"/>
</dbReference>
<keyword evidence="10" id="KW-0812">Transmembrane</keyword>
<feature type="repeat" description="WD" evidence="7">
    <location>
        <begin position="494"/>
        <end position="535"/>
    </location>
</feature>
<dbReference type="GO" id="GO:0090090">
    <property type="term" value="P:negative regulation of canonical Wnt signaling pathway"/>
    <property type="evidence" value="ECO:0007669"/>
    <property type="project" value="TreeGrafter"/>
</dbReference>
<feature type="repeat" description="WD" evidence="7">
    <location>
        <begin position="536"/>
        <end position="577"/>
    </location>
</feature>
<keyword evidence="10" id="KW-1133">Transmembrane helix</keyword>
<protein>
    <recommendedName>
        <fullName evidence="11">Groucho/TLE N-terminal Q-rich domain-containing protein</fullName>
    </recommendedName>
</protein>
<evidence type="ECO:0000313" key="13">
    <source>
        <dbReference type="Proteomes" id="UP000694402"/>
    </source>
</evidence>
<feature type="domain" description="Groucho/TLE N-terminal Q-rich" evidence="11">
    <location>
        <begin position="25"/>
        <end position="102"/>
    </location>
</feature>
<keyword evidence="13" id="KW-1185">Reference proteome</keyword>
<dbReference type="Pfam" id="PF00400">
    <property type="entry name" value="WD40"/>
    <property type="match status" value="6"/>
</dbReference>
<evidence type="ECO:0000256" key="9">
    <source>
        <dbReference type="SAM" id="MobiDB-lite"/>
    </source>
</evidence>
<dbReference type="GO" id="GO:0005634">
    <property type="term" value="C:nucleus"/>
    <property type="evidence" value="ECO:0007669"/>
    <property type="project" value="UniProtKB-SubCell"/>
</dbReference>
<dbReference type="PROSITE" id="PS00678">
    <property type="entry name" value="WD_REPEATS_1"/>
    <property type="match status" value="2"/>
</dbReference>
<proteinExistence type="inferred from homology"/>
<evidence type="ECO:0000256" key="10">
    <source>
        <dbReference type="SAM" id="Phobius"/>
    </source>
</evidence>
<evidence type="ECO:0000256" key="7">
    <source>
        <dbReference type="PROSITE-ProRule" id="PRU00221"/>
    </source>
</evidence>
<dbReference type="Pfam" id="PF03920">
    <property type="entry name" value="TLE_N"/>
    <property type="match status" value="1"/>
</dbReference>
<dbReference type="AlphaFoldDB" id="A0A8C8J7U1"/>
<feature type="compositionally biased region" description="Polar residues" evidence="9">
    <location>
        <begin position="255"/>
        <end position="271"/>
    </location>
</feature>
<organism evidence="12 13">
    <name type="scientific">Oncorhynchus tshawytscha</name>
    <name type="common">Chinook salmon</name>
    <name type="synonym">Salmo tshawytscha</name>
    <dbReference type="NCBI Taxonomy" id="74940"/>
    <lineage>
        <taxon>Eukaryota</taxon>
        <taxon>Metazoa</taxon>
        <taxon>Chordata</taxon>
        <taxon>Craniata</taxon>
        <taxon>Vertebrata</taxon>
        <taxon>Euteleostomi</taxon>
        <taxon>Actinopterygii</taxon>
        <taxon>Neopterygii</taxon>
        <taxon>Teleostei</taxon>
        <taxon>Protacanthopterygii</taxon>
        <taxon>Salmoniformes</taxon>
        <taxon>Salmonidae</taxon>
        <taxon>Salmoninae</taxon>
        <taxon>Oncorhynchus</taxon>
    </lineage>
</organism>
<keyword evidence="8" id="KW-0175">Coiled coil</keyword>
<keyword evidence="3 7" id="KW-0853">WD repeat</keyword>
<feature type="region of interest" description="Disordered" evidence="9">
    <location>
        <begin position="150"/>
        <end position="289"/>
    </location>
</feature>
<dbReference type="Ensembl" id="ENSOTST00005096934.2">
    <property type="protein sequence ID" value="ENSOTSP00005089271.2"/>
    <property type="gene ID" value="ENSOTSG00005040150.2"/>
</dbReference>
<keyword evidence="5" id="KW-0539">Nucleus</keyword>
<keyword evidence="10" id="KW-0472">Membrane</keyword>
<comment type="subcellular location">
    <subcellularLocation>
        <location evidence="1">Nucleus</location>
    </subcellularLocation>
</comment>
<evidence type="ECO:0000256" key="8">
    <source>
        <dbReference type="SAM" id="Coils"/>
    </source>
</evidence>
<evidence type="ECO:0000256" key="3">
    <source>
        <dbReference type="ARBA" id="ARBA00022574"/>
    </source>
</evidence>
<evidence type="ECO:0000256" key="6">
    <source>
        <dbReference type="ARBA" id="ARBA00045617"/>
    </source>
</evidence>
<dbReference type="CDD" id="cd00200">
    <property type="entry name" value="WD40"/>
    <property type="match status" value="1"/>
</dbReference>
<dbReference type="PRINTS" id="PR01850">
    <property type="entry name" value="GROUCHOFAMLY"/>
</dbReference>
<name>A0A8C8J7U1_ONCTS</name>
<feature type="transmembrane region" description="Helical" evidence="10">
    <location>
        <begin position="111"/>
        <end position="131"/>
    </location>
</feature>
<dbReference type="GeneTree" id="ENSGT01030000234519"/>
<dbReference type="InterPro" id="IPR005617">
    <property type="entry name" value="Groucho/TLE_N"/>
</dbReference>